<dbReference type="RefSeq" id="WP_128715541.1">
    <property type="nucleotide sequence ID" value="NZ_CP034998.1"/>
</dbReference>
<protein>
    <submittedName>
        <fullName evidence="1">Uncharacterized protein</fullName>
    </submittedName>
</protein>
<dbReference type="Proteomes" id="UP000220927">
    <property type="component" value="Chromosome"/>
</dbReference>
<accession>A0AAE5WML9</accession>
<evidence type="ECO:0000313" key="2">
    <source>
        <dbReference type="Proteomes" id="UP000220927"/>
    </source>
</evidence>
<evidence type="ECO:0000313" key="1">
    <source>
        <dbReference type="EMBL" id="QAS78575.1"/>
    </source>
</evidence>
<dbReference type="KEGG" id="rad:CO657_11050"/>
<reference evidence="1 2" key="1">
    <citation type="submission" date="2019-01" db="EMBL/GenBank/DDBJ databases">
        <title>Genomic insights into the origins and evolution of symbiotic genes in the Phaseolus vulgaris microsymbionts.</title>
        <authorList>
            <person name="Tong W."/>
        </authorList>
    </citation>
    <scope>NUCLEOTIDE SEQUENCE [LARGE SCALE GENOMIC DNA]</scope>
    <source>
        <strain evidence="1 2">FH23</strain>
    </source>
</reference>
<name>A0AAE5WML9_9HYPH</name>
<keyword evidence="2" id="KW-1185">Reference proteome</keyword>
<gene>
    <name evidence="1" type="ORF">CO657_11050</name>
</gene>
<dbReference type="EMBL" id="CP034998">
    <property type="protein sequence ID" value="QAS78575.1"/>
    <property type="molecule type" value="Genomic_DNA"/>
</dbReference>
<proteinExistence type="predicted"/>
<organism evidence="1 2">
    <name type="scientific">Rhizobium acidisoli</name>
    <dbReference type="NCBI Taxonomy" id="1538158"/>
    <lineage>
        <taxon>Bacteria</taxon>
        <taxon>Pseudomonadati</taxon>
        <taxon>Pseudomonadota</taxon>
        <taxon>Alphaproteobacteria</taxon>
        <taxon>Hyphomicrobiales</taxon>
        <taxon>Rhizobiaceae</taxon>
        <taxon>Rhizobium/Agrobacterium group</taxon>
        <taxon>Rhizobium</taxon>
    </lineage>
</organism>
<dbReference type="AlphaFoldDB" id="A0AAE5WML9"/>
<sequence length="111" mass="12869">MEPYLVRTSYIDKQAVVHRYRYRIFPLDGYKLGDDFSVELNSEVTGERVKAVLENATETNIHYDELPKSMFTWMPIGVVWSPPKKSGYPVLVEYAVGRTKRLEMRKPLNAA</sequence>